<evidence type="ECO:0000256" key="1">
    <source>
        <dbReference type="SAM" id="MobiDB-lite"/>
    </source>
</evidence>
<dbReference type="EMBL" id="SSTD01010532">
    <property type="protein sequence ID" value="TYK11668.1"/>
    <property type="molecule type" value="Genomic_DNA"/>
</dbReference>
<protein>
    <recommendedName>
        <fullName evidence="6">Envelope-like protein</fullName>
    </recommendedName>
</protein>
<evidence type="ECO:0000313" key="5">
    <source>
        <dbReference type="Proteomes" id="UP000321947"/>
    </source>
</evidence>
<name>A0A5A7VD06_CUCMM</name>
<gene>
    <name evidence="3" type="ORF">E5676_scaffold828G00420</name>
    <name evidence="2" type="ORF">E6C27_scaffold508G00450</name>
</gene>
<reference evidence="4 5" key="1">
    <citation type="submission" date="2019-08" db="EMBL/GenBank/DDBJ databases">
        <title>Draft genome sequences of two oriental melons (Cucumis melo L. var makuwa).</title>
        <authorList>
            <person name="Kwon S.-Y."/>
        </authorList>
    </citation>
    <scope>NUCLEOTIDE SEQUENCE [LARGE SCALE GENOMIC DNA]</scope>
    <source>
        <strain evidence="5">cv. Chang Bougi</strain>
        <strain evidence="4">cv. SW 3</strain>
        <tissue evidence="2">Leaf</tissue>
    </source>
</reference>
<evidence type="ECO:0000313" key="3">
    <source>
        <dbReference type="EMBL" id="TYK11668.1"/>
    </source>
</evidence>
<dbReference type="Proteomes" id="UP000321393">
    <property type="component" value="Unassembled WGS sequence"/>
</dbReference>
<feature type="compositionally biased region" description="Basic and acidic residues" evidence="1">
    <location>
        <begin position="53"/>
        <end position="63"/>
    </location>
</feature>
<evidence type="ECO:0000313" key="4">
    <source>
        <dbReference type="Proteomes" id="UP000321393"/>
    </source>
</evidence>
<feature type="compositionally biased region" description="Basic and acidic residues" evidence="1">
    <location>
        <begin position="1"/>
        <end position="10"/>
    </location>
</feature>
<dbReference type="EMBL" id="SSTE01002676">
    <property type="protein sequence ID" value="KAA0063409.1"/>
    <property type="molecule type" value="Genomic_DNA"/>
</dbReference>
<evidence type="ECO:0008006" key="6">
    <source>
        <dbReference type="Google" id="ProtNLM"/>
    </source>
</evidence>
<feature type="region of interest" description="Disordered" evidence="1">
    <location>
        <begin position="1"/>
        <end position="63"/>
    </location>
</feature>
<evidence type="ECO:0000313" key="2">
    <source>
        <dbReference type="EMBL" id="KAA0063409.1"/>
    </source>
</evidence>
<sequence>MVSTSRDKYQSHSTQVISKGHPYRPPCEQGQVSSSDRSNDSLHDSSVTSNVPEHVESEHVVPPEIHLLDMDSNERDDIPLAHILKHGLFGKLSQPSINVSSTSVAYHFSHVPSVSMHSTSSSSQNDIVPTLFNLIQLVVHLNPNILTEHDAFGPEPKTLSLSYRLFQGRHVPDLNHDTRPSRNPHTFDNEDINISLEEHIVPHDLATGIINTLTAESHALQYLSIFYL</sequence>
<comment type="caution">
    <text evidence="2">The sequence shown here is derived from an EMBL/GenBank/DDBJ whole genome shotgun (WGS) entry which is preliminary data.</text>
</comment>
<proteinExistence type="predicted"/>
<organism evidence="2 4">
    <name type="scientific">Cucumis melo var. makuwa</name>
    <name type="common">Oriental melon</name>
    <dbReference type="NCBI Taxonomy" id="1194695"/>
    <lineage>
        <taxon>Eukaryota</taxon>
        <taxon>Viridiplantae</taxon>
        <taxon>Streptophyta</taxon>
        <taxon>Embryophyta</taxon>
        <taxon>Tracheophyta</taxon>
        <taxon>Spermatophyta</taxon>
        <taxon>Magnoliopsida</taxon>
        <taxon>eudicotyledons</taxon>
        <taxon>Gunneridae</taxon>
        <taxon>Pentapetalae</taxon>
        <taxon>rosids</taxon>
        <taxon>fabids</taxon>
        <taxon>Cucurbitales</taxon>
        <taxon>Cucurbitaceae</taxon>
        <taxon>Benincaseae</taxon>
        <taxon>Cucumis</taxon>
    </lineage>
</organism>
<dbReference type="Proteomes" id="UP000321947">
    <property type="component" value="Unassembled WGS sequence"/>
</dbReference>
<dbReference type="AlphaFoldDB" id="A0A5A7VD06"/>
<accession>A0A5A7VD06</accession>